<name>A0A402AI39_9CHLR</name>
<evidence type="ECO:0000256" key="1">
    <source>
        <dbReference type="SAM" id="MobiDB-lite"/>
    </source>
</evidence>
<dbReference type="RefSeq" id="WP_246035346.1">
    <property type="nucleotide sequence ID" value="NZ_BIFS01000001.1"/>
</dbReference>
<feature type="compositionally biased region" description="Polar residues" evidence="1">
    <location>
        <begin position="15"/>
        <end position="35"/>
    </location>
</feature>
<proteinExistence type="predicted"/>
<dbReference type="EMBL" id="BIFS01000001">
    <property type="protein sequence ID" value="GCE18777.1"/>
    <property type="molecule type" value="Genomic_DNA"/>
</dbReference>
<comment type="caution">
    <text evidence="2">The sequence shown here is derived from an EMBL/GenBank/DDBJ whole genome shotgun (WGS) entry which is preliminary data.</text>
</comment>
<gene>
    <name evidence="2" type="ORF">KDK_25770</name>
</gene>
<dbReference type="Proteomes" id="UP000287188">
    <property type="component" value="Unassembled WGS sequence"/>
</dbReference>
<accession>A0A402AI39</accession>
<dbReference type="AlphaFoldDB" id="A0A402AI39"/>
<organism evidence="2 3">
    <name type="scientific">Dictyobacter kobayashii</name>
    <dbReference type="NCBI Taxonomy" id="2014872"/>
    <lineage>
        <taxon>Bacteria</taxon>
        <taxon>Bacillati</taxon>
        <taxon>Chloroflexota</taxon>
        <taxon>Ktedonobacteria</taxon>
        <taxon>Ktedonobacterales</taxon>
        <taxon>Dictyobacteraceae</taxon>
        <taxon>Dictyobacter</taxon>
    </lineage>
</organism>
<evidence type="ECO:0000313" key="3">
    <source>
        <dbReference type="Proteomes" id="UP000287188"/>
    </source>
</evidence>
<sequence length="240" mass="27233">MENERQPPSLPPRESTGQQKTTARLQDSQKLQTTKKITHSLYEYAPTQPQPPDSAHASDAQTRRTQTTMPPNYQAAIEDMGTSLGYGQGMEYQYSDVPQPSQLMLSQLRMANLQQKRYQQTRHQLQSKHDITHSFKKPQVTRTTTPLYSLMPPQEIVPAEEVIDEDLLQTDAKQDTGVMKKIKVGQATFILSGSFIASRVLGLVKTSLTAYILGQPFSRMHSTRLLLFPIPFSTLWLEER</sequence>
<keyword evidence="3" id="KW-1185">Reference proteome</keyword>
<evidence type="ECO:0000313" key="2">
    <source>
        <dbReference type="EMBL" id="GCE18777.1"/>
    </source>
</evidence>
<feature type="compositionally biased region" description="Polar residues" evidence="1">
    <location>
        <begin position="59"/>
        <end position="70"/>
    </location>
</feature>
<feature type="region of interest" description="Disordered" evidence="1">
    <location>
        <begin position="1"/>
        <end position="70"/>
    </location>
</feature>
<reference evidence="3" key="1">
    <citation type="submission" date="2018-12" db="EMBL/GenBank/DDBJ databases">
        <title>Tengunoibacter tsumagoiensis gen. nov., sp. nov., Dictyobacter kobayashii sp. nov., D. alpinus sp. nov., and D. joshuensis sp. nov. and description of Dictyobacteraceae fam. nov. within the order Ktedonobacterales isolated from Tengu-no-mugimeshi.</title>
        <authorList>
            <person name="Wang C.M."/>
            <person name="Zheng Y."/>
            <person name="Sakai Y."/>
            <person name="Toyoda A."/>
            <person name="Minakuchi Y."/>
            <person name="Abe K."/>
            <person name="Yokota A."/>
            <person name="Yabe S."/>
        </authorList>
    </citation>
    <scope>NUCLEOTIDE SEQUENCE [LARGE SCALE GENOMIC DNA]</scope>
    <source>
        <strain evidence="3">Uno11</strain>
    </source>
</reference>
<protein>
    <submittedName>
        <fullName evidence="2">Uncharacterized protein</fullName>
    </submittedName>
</protein>